<evidence type="ECO:0000313" key="1">
    <source>
        <dbReference type="EMBL" id="SMO33608.1"/>
    </source>
</evidence>
<proteinExistence type="predicted"/>
<dbReference type="InterPro" id="IPR017850">
    <property type="entry name" value="Alkaline_phosphatase_core_sf"/>
</dbReference>
<organism evidence="1 2">
    <name type="scientific">Pedobacter westerhofensis</name>
    <dbReference type="NCBI Taxonomy" id="425512"/>
    <lineage>
        <taxon>Bacteria</taxon>
        <taxon>Pseudomonadati</taxon>
        <taxon>Bacteroidota</taxon>
        <taxon>Sphingobacteriia</taxon>
        <taxon>Sphingobacteriales</taxon>
        <taxon>Sphingobacteriaceae</taxon>
        <taxon>Pedobacter</taxon>
    </lineage>
</organism>
<keyword evidence="2" id="KW-1185">Reference proteome</keyword>
<dbReference type="CDD" id="cd16018">
    <property type="entry name" value="Enpp"/>
    <property type="match status" value="1"/>
</dbReference>
<dbReference type="Pfam" id="PF01663">
    <property type="entry name" value="Phosphodiest"/>
    <property type="match status" value="1"/>
</dbReference>
<dbReference type="PANTHER" id="PTHR10151">
    <property type="entry name" value="ECTONUCLEOTIDE PYROPHOSPHATASE/PHOSPHODIESTERASE"/>
    <property type="match status" value="1"/>
</dbReference>
<protein>
    <submittedName>
        <fullName evidence="1">Predicted pyrophosphatase or phosphodiesterase, AlkP superfamily</fullName>
    </submittedName>
</protein>
<sequence length="475" mass="51943">MQTASLQFPCLTMHSQLINKLNINYMRKLFTGICLCLLFTANAHAQKKHVVLISIDGLRPEFYLDPSWGMVNLREAMKSGAYAEGVRGSFPTVTYPSHTTIISGVLPAKHGIYYNVPVEPLGITGKWFWYYKDIKVPTLWTAAKDAGLSTAGVSWPVTVGAPIDYNLPEYVILPKNKEEKKDEIKALYQESNPKSLFQEVQDNAIGKLGEYGAALDDNTNDQNKTRMAAYILQKYKPGFLAIHIGLTDHNQHEEGREGFKVRWAVTGVDVALKTLFDAVDKAGLKDSTTFIITGDHGFVDIHTQFNPNVLLSDLGLYKDADKASWKAYFQASGGSAFLHLREPSDSETLQKITKALDQLPQGVKKLYHVLDKQQIAAAQGDPNAALALAAYQGISFGATAKGALLTAAKGGTHGYLPTDFKEIQTGFVTFGRGIKKGVVLPLIGQEDIAPLIAKLLNLQLNGADGVLYPGLLTAK</sequence>
<gene>
    <name evidence="1" type="ORF">SAMN06265348_101139</name>
</gene>
<dbReference type="Proteomes" id="UP000320300">
    <property type="component" value="Unassembled WGS sequence"/>
</dbReference>
<accession>A0A521AFR5</accession>
<name>A0A521AFR5_9SPHI</name>
<dbReference type="GO" id="GO:0016787">
    <property type="term" value="F:hydrolase activity"/>
    <property type="evidence" value="ECO:0007669"/>
    <property type="project" value="UniProtKB-ARBA"/>
</dbReference>
<dbReference type="PANTHER" id="PTHR10151:SF120">
    <property type="entry name" value="BIS(5'-ADENOSYL)-TRIPHOSPHATASE"/>
    <property type="match status" value="1"/>
</dbReference>
<dbReference type="AlphaFoldDB" id="A0A521AFR5"/>
<reference evidence="1 2" key="1">
    <citation type="submission" date="2017-05" db="EMBL/GenBank/DDBJ databases">
        <authorList>
            <person name="Varghese N."/>
            <person name="Submissions S."/>
        </authorList>
    </citation>
    <scope>NUCLEOTIDE SEQUENCE [LARGE SCALE GENOMIC DNA]</scope>
    <source>
        <strain evidence="1 2">DSM 19036</strain>
    </source>
</reference>
<dbReference type="EMBL" id="FXTN01000001">
    <property type="protein sequence ID" value="SMO33608.1"/>
    <property type="molecule type" value="Genomic_DNA"/>
</dbReference>
<dbReference type="InterPro" id="IPR002591">
    <property type="entry name" value="Phosphodiest/P_Trfase"/>
</dbReference>
<evidence type="ECO:0000313" key="2">
    <source>
        <dbReference type="Proteomes" id="UP000320300"/>
    </source>
</evidence>
<dbReference type="Gene3D" id="3.40.720.10">
    <property type="entry name" value="Alkaline Phosphatase, subunit A"/>
    <property type="match status" value="1"/>
</dbReference>
<dbReference type="SUPFAM" id="SSF53649">
    <property type="entry name" value="Alkaline phosphatase-like"/>
    <property type="match status" value="1"/>
</dbReference>